<dbReference type="Pfam" id="PF25876">
    <property type="entry name" value="HH_MFP_RND"/>
    <property type="match status" value="1"/>
</dbReference>
<keyword evidence="4" id="KW-1185">Reference proteome</keyword>
<evidence type="ECO:0000313" key="4">
    <source>
        <dbReference type="Proteomes" id="UP000246744"/>
    </source>
</evidence>
<sequence length="380" mass="41798">METLLLLSYAALCVAVFKIFRIPLNKWTVPTAVLGGGVFLGLIVLIMNYNYPFSDIGKEAYRTIPIVSQVRGRVTDVPVTPNVMLHKGDVLFRIDPEPFQNRVDDLRAQIKDASQNALSLDSGLNQAKADLNKAIADRDQAKREYARYAQGHKKGAFSDQEVDTRLQTWKAAEATVAAEQAAVQQAQNSLNSVVDGENSKVASLMAQLRNAEFNLESTVVRAPSDGYVTMVGLRPGVMSTALGMAPVMTFVPKEPGELPTYVAAFRQNSIQRIKPGYEAELLFPSIPGTVFHGEVLGVLPAMGEGQFQGQGRLLTTADLQGQGRVLVTVRATDPRLAQYDLPQGSQVEVAVYSGHFEELSLMRKILIRMKSWENYVFLDH</sequence>
<dbReference type="InterPro" id="IPR058624">
    <property type="entry name" value="MdtA-like_HH"/>
</dbReference>
<evidence type="ECO:0000313" key="3">
    <source>
        <dbReference type="EMBL" id="PWW09190.1"/>
    </source>
</evidence>
<evidence type="ECO:0000259" key="2">
    <source>
        <dbReference type="Pfam" id="PF25876"/>
    </source>
</evidence>
<dbReference type="OrthoDB" id="286173at2"/>
<dbReference type="PANTHER" id="PTHR30386:SF18">
    <property type="entry name" value="INNER MEMBRANE PROTEIN YIAV-RELATED"/>
    <property type="match status" value="1"/>
</dbReference>
<dbReference type="AlphaFoldDB" id="A0A317PZU2"/>
<dbReference type="InterPro" id="IPR050739">
    <property type="entry name" value="MFP"/>
</dbReference>
<feature type="transmembrane region" description="Helical" evidence="1">
    <location>
        <begin position="31"/>
        <end position="51"/>
    </location>
</feature>
<name>A0A317PZU2_9ENTR</name>
<evidence type="ECO:0000256" key="1">
    <source>
        <dbReference type="SAM" id="Phobius"/>
    </source>
</evidence>
<keyword evidence="1" id="KW-1133">Transmembrane helix</keyword>
<organism evidence="3 4">
    <name type="scientific">Mangrovibacter plantisponsor</name>
    <dbReference type="NCBI Taxonomy" id="451513"/>
    <lineage>
        <taxon>Bacteria</taxon>
        <taxon>Pseudomonadati</taxon>
        <taxon>Pseudomonadota</taxon>
        <taxon>Gammaproteobacteria</taxon>
        <taxon>Enterobacterales</taxon>
        <taxon>Enterobacteriaceae</taxon>
        <taxon>Mangrovibacter</taxon>
    </lineage>
</organism>
<keyword evidence="1" id="KW-0812">Transmembrane</keyword>
<dbReference type="Gene3D" id="2.40.30.170">
    <property type="match status" value="1"/>
</dbReference>
<proteinExistence type="predicted"/>
<gene>
    <name evidence="3" type="ORF">DES37_106314</name>
</gene>
<dbReference type="EMBL" id="QGTS01000006">
    <property type="protein sequence ID" value="PWW09190.1"/>
    <property type="molecule type" value="Genomic_DNA"/>
</dbReference>
<dbReference type="PANTHER" id="PTHR30386">
    <property type="entry name" value="MEMBRANE FUSION SUBUNIT OF EMRAB-TOLC MULTIDRUG EFFLUX PUMP"/>
    <property type="match status" value="1"/>
</dbReference>
<dbReference type="Gene3D" id="2.40.50.100">
    <property type="match status" value="1"/>
</dbReference>
<protein>
    <submittedName>
        <fullName evidence="3">Multidrug resistance efflux pump</fullName>
    </submittedName>
</protein>
<dbReference type="Gene3D" id="1.10.287.470">
    <property type="entry name" value="Helix hairpin bin"/>
    <property type="match status" value="2"/>
</dbReference>
<keyword evidence="1" id="KW-0472">Membrane</keyword>
<reference evidence="3 4" key="1">
    <citation type="submission" date="2018-05" db="EMBL/GenBank/DDBJ databases">
        <title>Genomic Encyclopedia of Type Strains, Phase IV (KMG-IV): sequencing the most valuable type-strain genomes for metagenomic binning, comparative biology and taxonomic classification.</title>
        <authorList>
            <person name="Goeker M."/>
        </authorList>
    </citation>
    <scope>NUCLEOTIDE SEQUENCE [LARGE SCALE GENOMIC DNA]</scope>
    <source>
        <strain evidence="3 4">DSM 19579</strain>
    </source>
</reference>
<feature type="domain" description="Multidrug resistance protein MdtA-like alpha-helical hairpin" evidence="2">
    <location>
        <begin position="124"/>
        <end position="190"/>
    </location>
</feature>
<accession>A0A317PZU2</accession>
<dbReference type="Proteomes" id="UP000246744">
    <property type="component" value="Unassembled WGS sequence"/>
</dbReference>
<dbReference type="SUPFAM" id="SSF111369">
    <property type="entry name" value="HlyD-like secretion proteins"/>
    <property type="match status" value="1"/>
</dbReference>
<comment type="caution">
    <text evidence="3">The sequence shown here is derived from an EMBL/GenBank/DDBJ whole genome shotgun (WGS) entry which is preliminary data.</text>
</comment>
<dbReference type="RefSeq" id="WP_110025921.1">
    <property type="nucleotide sequence ID" value="NZ_QGTS01000006.1"/>
</dbReference>